<evidence type="ECO:0000313" key="2">
    <source>
        <dbReference type="Proteomes" id="UP001370348"/>
    </source>
</evidence>
<proteinExistence type="predicted"/>
<protein>
    <submittedName>
        <fullName evidence="1">Uncharacterized protein</fullName>
    </submittedName>
</protein>
<dbReference type="RefSeq" id="WP_394828804.1">
    <property type="nucleotide sequence ID" value="NZ_CP089984.1"/>
</dbReference>
<organism evidence="1 2">
    <name type="scientific">Pendulispora albinea</name>
    <dbReference type="NCBI Taxonomy" id="2741071"/>
    <lineage>
        <taxon>Bacteria</taxon>
        <taxon>Pseudomonadati</taxon>
        <taxon>Myxococcota</taxon>
        <taxon>Myxococcia</taxon>
        <taxon>Myxococcales</taxon>
        <taxon>Sorangiineae</taxon>
        <taxon>Pendulisporaceae</taxon>
        <taxon>Pendulispora</taxon>
    </lineage>
</organism>
<dbReference type="EMBL" id="CP089984">
    <property type="protein sequence ID" value="WXB19181.1"/>
    <property type="molecule type" value="Genomic_DNA"/>
</dbReference>
<accession>A0ABZ2M9J4</accession>
<dbReference type="Proteomes" id="UP001370348">
    <property type="component" value="Chromosome"/>
</dbReference>
<keyword evidence="2" id="KW-1185">Reference proteome</keyword>
<reference evidence="1 2" key="1">
    <citation type="submission" date="2021-12" db="EMBL/GenBank/DDBJ databases">
        <title>Discovery of the Pendulisporaceae a myxobacterial family with distinct sporulation behavior and unique specialized metabolism.</title>
        <authorList>
            <person name="Garcia R."/>
            <person name="Popoff A."/>
            <person name="Bader C.D."/>
            <person name="Loehr J."/>
            <person name="Walesch S."/>
            <person name="Walt C."/>
            <person name="Boldt J."/>
            <person name="Bunk B."/>
            <person name="Haeckl F.J.F.P.J."/>
            <person name="Gunesch A.P."/>
            <person name="Birkelbach J."/>
            <person name="Nuebel U."/>
            <person name="Pietschmann T."/>
            <person name="Bach T."/>
            <person name="Mueller R."/>
        </authorList>
    </citation>
    <scope>NUCLEOTIDE SEQUENCE [LARGE SCALE GENOMIC DNA]</scope>
    <source>
        <strain evidence="1 2">MSr11954</strain>
    </source>
</reference>
<gene>
    <name evidence="1" type="ORF">LZC94_18330</name>
</gene>
<sequence length="64" mass="7423">MSPDLRRALHDALDLVLDAVAKEENSSKPGRHRPDRIKHVPVDPQVDETTKRRVEDAMRVRGWR</sequence>
<evidence type="ECO:0000313" key="1">
    <source>
        <dbReference type="EMBL" id="WXB19181.1"/>
    </source>
</evidence>
<name>A0ABZ2M9J4_9BACT</name>